<keyword evidence="5" id="KW-0560">Oxidoreductase</keyword>
<dbReference type="InterPro" id="IPR005123">
    <property type="entry name" value="Oxoglu/Fe-dep_dioxygenase_dom"/>
</dbReference>
<evidence type="ECO:0000313" key="9">
    <source>
        <dbReference type="Proteomes" id="UP000315235"/>
    </source>
</evidence>
<proteinExistence type="predicted"/>
<sequence length="461" mass="52841">MLKTEFDESWKSWIALNLERGCSKEGMYEILLEHEFAPELAAEALGMRPLPTPVPAKPVQPVLVETELTEAPDRVELPFAVRFPTDRLELYMLSGFLSETECMTLIHLINQHLRASTTTNDGGEYAGYRTSRTCDLGMLDHPLARDVDRRICQVMGIDSSWSETIQAQRYDVGQQFKAHTDYFEPDSHEFETYATQAGQRTWTFMIYLNSTREGGSTRFTELDCEVRPKQGDAVIWNSLRADGSPNPDTMHWGMPVEKGYKVILTKWFRNKGKGKMFNKTPNEYLPPHTQSGFLKLKMPPELFQRVEAFYRDHGTEILGESVKGFIDAAKGKVASELVPLDEPLKKDIHETLQPLMEAWIGDFLLPTFVYGIRRYRDTATLKMHRDRGITHIASAIVNVAQDVDEPWPLQIEDHFGRMHDVLLEPGEMVFYEGARLLHGRIEPLRGRAYANLFVHYKLRDA</sequence>
<dbReference type="AlphaFoldDB" id="A0A553H4L0"/>
<dbReference type="InterPro" id="IPR045054">
    <property type="entry name" value="P4HA-like"/>
</dbReference>
<dbReference type="PROSITE" id="PS51471">
    <property type="entry name" value="FE2OG_OXY"/>
    <property type="match status" value="1"/>
</dbReference>
<keyword evidence="2" id="KW-0479">Metal-binding</keyword>
<dbReference type="RefSeq" id="WP_143486351.1">
    <property type="nucleotide sequence ID" value="NZ_VJOY01000001.1"/>
</dbReference>
<accession>A0A553H4L0</accession>
<evidence type="ECO:0000256" key="1">
    <source>
        <dbReference type="ARBA" id="ARBA00001961"/>
    </source>
</evidence>
<dbReference type="PANTHER" id="PTHR10869:SF246">
    <property type="entry name" value="TRANSMEMBRANE PROLYL 4-HYDROXYLASE"/>
    <property type="match status" value="1"/>
</dbReference>
<dbReference type="Pfam" id="PF13640">
    <property type="entry name" value="2OG-FeII_Oxy_3"/>
    <property type="match status" value="1"/>
</dbReference>
<evidence type="ECO:0000256" key="2">
    <source>
        <dbReference type="ARBA" id="ARBA00022723"/>
    </source>
</evidence>
<keyword evidence="4" id="KW-0223">Dioxygenase</keyword>
<gene>
    <name evidence="8" type="ORF">FM069_01250</name>
</gene>
<evidence type="ECO:0000256" key="6">
    <source>
        <dbReference type="ARBA" id="ARBA00023004"/>
    </source>
</evidence>
<protein>
    <submittedName>
        <fullName evidence="8">2OG-Fe(II) oxygenase</fullName>
    </submittedName>
</protein>
<reference evidence="8 9" key="1">
    <citation type="submission" date="2019-07" db="EMBL/GenBank/DDBJ databases">
        <title>Pseudomonas mangiferae sp. nov., isolated from bark of mango tree in Thailand.</title>
        <authorList>
            <person name="Srisuk N."/>
            <person name="Anurat P."/>
        </authorList>
    </citation>
    <scope>NUCLEOTIDE SEQUENCE [LARGE SCALE GENOMIC DNA]</scope>
    <source>
        <strain evidence="8 9">DMKU_BBB3-04</strain>
    </source>
</reference>
<feature type="domain" description="Fe2OG dioxygenase" evidence="7">
    <location>
        <begin position="160"/>
        <end position="270"/>
    </location>
</feature>
<dbReference type="SMART" id="SM00702">
    <property type="entry name" value="P4Hc"/>
    <property type="match status" value="1"/>
</dbReference>
<keyword evidence="6" id="KW-0408">Iron</keyword>
<dbReference type="GO" id="GO:0005506">
    <property type="term" value="F:iron ion binding"/>
    <property type="evidence" value="ECO:0007669"/>
    <property type="project" value="InterPro"/>
</dbReference>
<comment type="caution">
    <text evidence="8">The sequence shown here is derived from an EMBL/GenBank/DDBJ whole genome shotgun (WGS) entry which is preliminary data.</text>
</comment>
<evidence type="ECO:0000256" key="4">
    <source>
        <dbReference type="ARBA" id="ARBA00022964"/>
    </source>
</evidence>
<dbReference type="PANTHER" id="PTHR10869">
    <property type="entry name" value="PROLYL 4-HYDROXYLASE ALPHA SUBUNIT"/>
    <property type="match status" value="1"/>
</dbReference>
<dbReference type="GO" id="GO:0031418">
    <property type="term" value="F:L-ascorbic acid binding"/>
    <property type="evidence" value="ECO:0007669"/>
    <property type="project" value="UniProtKB-KW"/>
</dbReference>
<dbReference type="InterPro" id="IPR006620">
    <property type="entry name" value="Pro_4_hyd_alph"/>
</dbReference>
<evidence type="ECO:0000256" key="5">
    <source>
        <dbReference type="ARBA" id="ARBA00023002"/>
    </source>
</evidence>
<name>A0A553H4L0_9PSED</name>
<dbReference type="OrthoDB" id="479699at2"/>
<evidence type="ECO:0000256" key="3">
    <source>
        <dbReference type="ARBA" id="ARBA00022896"/>
    </source>
</evidence>
<dbReference type="GO" id="GO:0004656">
    <property type="term" value="F:procollagen-proline 4-dioxygenase activity"/>
    <property type="evidence" value="ECO:0007669"/>
    <property type="project" value="TreeGrafter"/>
</dbReference>
<dbReference type="EMBL" id="VJOY01000001">
    <property type="protein sequence ID" value="TRX76677.1"/>
    <property type="molecule type" value="Genomic_DNA"/>
</dbReference>
<dbReference type="Proteomes" id="UP000315235">
    <property type="component" value="Unassembled WGS sequence"/>
</dbReference>
<comment type="cofactor">
    <cofactor evidence="1">
        <name>L-ascorbate</name>
        <dbReference type="ChEBI" id="CHEBI:38290"/>
    </cofactor>
</comment>
<keyword evidence="3" id="KW-0847">Vitamin C</keyword>
<evidence type="ECO:0000259" key="7">
    <source>
        <dbReference type="PROSITE" id="PS51471"/>
    </source>
</evidence>
<dbReference type="InterPro" id="IPR044862">
    <property type="entry name" value="Pro_4_hyd_alph_FE2OG_OXY"/>
</dbReference>
<keyword evidence="9" id="KW-1185">Reference proteome</keyword>
<organism evidence="8 9">
    <name type="scientific">Pseudomonas mangiferae</name>
    <dbReference type="NCBI Taxonomy" id="2593654"/>
    <lineage>
        <taxon>Bacteria</taxon>
        <taxon>Pseudomonadati</taxon>
        <taxon>Pseudomonadota</taxon>
        <taxon>Gammaproteobacteria</taxon>
        <taxon>Pseudomonadales</taxon>
        <taxon>Pseudomonadaceae</taxon>
        <taxon>Pseudomonas</taxon>
    </lineage>
</organism>
<dbReference type="Gene3D" id="2.60.120.620">
    <property type="entry name" value="q2cbj1_9rhob like domain"/>
    <property type="match status" value="1"/>
</dbReference>
<evidence type="ECO:0000313" key="8">
    <source>
        <dbReference type="EMBL" id="TRX76677.1"/>
    </source>
</evidence>